<keyword evidence="3" id="KW-0479">Metal-binding</keyword>
<evidence type="ECO:0000259" key="5">
    <source>
        <dbReference type="Pfam" id="PF00107"/>
    </source>
</evidence>
<evidence type="ECO:0000313" key="7">
    <source>
        <dbReference type="EMBL" id="KAK7038892.1"/>
    </source>
</evidence>
<proteinExistence type="inferred from homology"/>
<dbReference type="PANTHER" id="PTHR42813:SF4">
    <property type="entry name" value="NADP-DEPENDENT ISOPROPANOL DEHYDROGENASE"/>
    <property type="match status" value="1"/>
</dbReference>
<comment type="similarity">
    <text evidence="2">Belongs to the zinc-containing alcohol dehydrogenase family.</text>
</comment>
<dbReference type="CDD" id="cd08286">
    <property type="entry name" value="FDH_like_ADH2"/>
    <property type="match status" value="1"/>
</dbReference>
<evidence type="ECO:0000256" key="2">
    <source>
        <dbReference type="ARBA" id="ARBA00008072"/>
    </source>
</evidence>
<keyword evidence="4" id="KW-0862">Zinc</keyword>
<dbReference type="InterPro" id="IPR013154">
    <property type="entry name" value="ADH-like_N"/>
</dbReference>
<accession>A0AAW0CKV2</accession>
<dbReference type="InterPro" id="IPR013149">
    <property type="entry name" value="ADH-like_C"/>
</dbReference>
<organism evidence="7 8">
    <name type="scientific">Paramarasmius palmivorus</name>
    <dbReference type="NCBI Taxonomy" id="297713"/>
    <lineage>
        <taxon>Eukaryota</taxon>
        <taxon>Fungi</taxon>
        <taxon>Dikarya</taxon>
        <taxon>Basidiomycota</taxon>
        <taxon>Agaricomycotina</taxon>
        <taxon>Agaricomycetes</taxon>
        <taxon>Agaricomycetidae</taxon>
        <taxon>Agaricales</taxon>
        <taxon>Marasmiineae</taxon>
        <taxon>Marasmiaceae</taxon>
        <taxon>Paramarasmius</taxon>
    </lineage>
</organism>
<feature type="domain" description="Alcohol dehydrogenase-like C-terminal" evidence="5">
    <location>
        <begin position="180"/>
        <end position="287"/>
    </location>
</feature>
<evidence type="ECO:0008006" key="9">
    <source>
        <dbReference type="Google" id="ProtNLM"/>
    </source>
</evidence>
<evidence type="ECO:0000256" key="4">
    <source>
        <dbReference type="ARBA" id="ARBA00022833"/>
    </source>
</evidence>
<dbReference type="SUPFAM" id="SSF50129">
    <property type="entry name" value="GroES-like"/>
    <property type="match status" value="1"/>
</dbReference>
<dbReference type="Gene3D" id="3.40.50.720">
    <property type="entry name" value="NAD(P)-binding Rossmann-like Domain"/>
    <property type="match status" value="1"/>
</dbReference>
<dbReference type="SUPFAM" id="SSF51735">
    <property type="entry name" value="NAD(P)-binding Rossmann-fold domains"/>
    <property type="match status" value="1"/>
</dbReference>
<dbReference type="GO" id="GO:0046872">
    <property type="term" value="F:metal ion binding"/>
    <property type="evidence" value="ECO:0007669"/>
    <property type="project" value="UniProtKB-KW"/>
</dbReference>
<dbReference type="EMBL" id="JAYKXP010000042">
    <property type="protein sequence ID" value="KAK7038892.1"/>
    <property type="molecule type" value="Genomic_DNA"/>
</dbReference>
<reference evidence="7 8" key="1">
    <citation type="submission" date="2024-01" db="EMBL/GenBank/DDBJ databases">
        <title>A draft genome for a cacao thread blight-causing isolate of Paramarasmius palmivorus.</title>
        <authorList>
            <person name="Baruah I.K."/>
            <person name="Bukari Y."/>
            <person name="Amoako-Attah I."/>
            <person name="Meinhardt L.W."/>
            <person name="Bailey B.A."/>
            <person name="Cohen S.P."/>
        </authorList>
    </citation>
    <scope>NUCLEOTIDE SEQUENCE [LARGE SCALE GENOMIC DNA]</scope>
    <source>
        <strain evidence="7 8">GH-12</strain>
    </source>
</reference>
<sequence length="364" mass="38711">MSTMRALIYAGVGNYVLQDRPIPKVQLPTDAVVKMVHTTICGTDLHILKGDVATCAAGRILGHEGVAIVQEVGPAVQSFKPGDKVIISCITACRSCYYCRKNMASHCVDGGWILGHTIDGTQAEYTRIPHADGSLHHCVKGASEEDQVLISDVLPTGYECGAVNGNIETGGVVAVVGPGPIGLGVVITAQLYSPSTIIVIGRGENRLKAAKQLGATHTIVSGPNTVSEVMKLTNGRGVDTVVEAVGVQESFELCQDLVAPGGTIANVGVYGSKVDLHLEKLWSHNISGSCERKEYSWGLTASTALKTRLVDAVTSPMLIRLLDMGKLNTEGLITHRFTFREIAEAYKTFGNASEHNALKMLISF</sequence>
<dbReference type="InterPro" id="IPR036291">
    <property type="entry name" value="NAD(P)-bd_dom_sf"/>
</dbReference>
<evidence type="ECO:0000256" key="1">
    <source>
        <dbReference type="ARBA" id="ARBA00001947"/>
    </source>
</evidence>
<comment type="cofactor">
    <cofactor evidence="1">
        <name>Zn(2+)</name>
        <dbReference type="ChEBI" id="CHEBI:29105"/>
    </cofactor>
</comment>
<evidence type="ECO:0000259" key="6">
    <source>
        <dbReference type="Pfam" id="PF08240"/>
    </source>
</evidence>
<feature type="domain" description="Alcohol dehydrogenase-like N-terminal" evidence="6">
    <location>
        <begin position="28"/>
        <end position="131"/>
    </location>
</feature>
<dbReference type="Pfam" id="PF08240">
    <property type="entry name" value="ADH_N"/>
    <property type="match status" value="1"/>
</dbReference>
<comment type="caution">
    <text evidence="7">The sequence shown here is derived from an EMBL/GenBank/DDBJ whole genome shotgun (WGS) entry which is preliminary data.</text>
</comment>
<dbReference type="InterPro" id="IPR011032">
    <property type="entry name" value="GroES-like_sf"/>
</dbReference>
<name>A0AAW0CKV2_9AGAR</name>
<keyword evidence="8" id="KW-1185">Reference proteome</keyword>
<evidence type="ECO:0000313" key="8">
    <source>
        <dbReference type="Proteomes" id="UP001383192"/>
    </source>
</evidence>
<dbReference type="PANTHER" id="PTHR42813">
    <property type="entry name" value="ZINC-TYPE ALCOHOL DEHYDROGENASE-LIKE"/>
    <property type="match status" value="1"/>
</dbReference>
<evidence type="ECO:0000256" key="3">
    <source>
        <dbReference type="ARBA" id="ARBA00022723"/>
    </source>
</evidence>
<dbReference type="Pfam" id="PF00107">
    <property type="entry name" value="ADH_zinc_N"/>
    <property type="match status" value="1"/>
</dbReference>
<dbReference type="Gene3D" id="3.90.180.10">
    <property type="entry name" value="Medium-chain alcohol dehydrogenases, catalytic domain"/>
    <property type="match status" value="1"/>
</dbReference>
<protein>
    <recommendedName>
        <fullName evidence="9">Alcohol dehydrogenase</fullName>
    </recommendedName>
</protein>
<dbReference type="AlphaFoldDB" id="A0AAW0CKV2"/>
<gene>
    <name evidence="7" type="ORF">VNI00_010526</name>
</gene>
<dbReference type="Proteomes" id="UP001383192">
    <property type="component" value="Unassembled WGS sequence"/>
</dbReference>